<keyword evidence="3" id="KW-1185">Reference proteome</keyword>
<evidence type="ECO:0000313" key="2">
    <source>
        <dbReference type="EMBL" id="CDJ59700.1"/>
    </source>
</evidence>
<reference evidence="2" key="1">
    <citation type="submission" date="2013-10" db="EMBL/GenBank/DDBJ databases">
        <title>Genomic analysis of the causative agents of coccidiosis in chickens.</title>
        <authorList>
            <person name="Reid A.J."/>
            <person name="Blake D."/>
            <person name="Billington K."/>
            <person name="Browne H."/>
            <person name="Dunn M."/>
            <person name="Hung S."/>
            <person name="Kawahara F."/>
            <person name="Miranda-Saavedra D."/>
            <person name="Mourier T."/>
            <person name="Nagra H."/>
            <person name="Otto T.D."/>
            <person name="Rawlings N."/>
            <person name="Sanchez A."/>
            <person name="Sanders M."/>
            <person name="Subramaniam C."/>
            <person name="Tay Y."/>
            <person name="Dear P."/>
            <person name="Doerig C."/>
            <person name="Gruber A."/>
            <person name="Parkinson J."/>
            <person name="Shirley M."/>
            <person name="Wan K.L."/>
            <person name="Berriman M."/>
            <person name="Tomley F."/>
            <person name="Pain A."/>
        </authorList>
    </citation>
    <scope>NUCLEOTIDE SEQUENCE [LARGE SCALE GENOMIC DNA]</scope>
    <source>
        <strain evidence="2">Weybridge</strain>
    </source>
</reference>
<dbReference type="Proteomes" id="UP000030763">
    <property type="component" value="Unassembled WGS sequence"/>
</dbReference>
<feature type="compositionally biased region" description="Low complexity" evidence="1">
    <location>
        <begin position="137"/>
        <end position="150"/>
    </location>
</feature>
<dbReference type="EMBL" id="HG720733">
    <property type="protein sequence ID" value="CDJ59700.1"/>
    <property type="molecule type" value="Genomic_DNA"/>
</dbReference>
<accession>U6MDF2</accession>
<dbReference type="GeneID" id="25336409"/>
<dbReference type="OMA" id="EAQPAWW"/>
<reference evidence="2" key="2">
    <citation type="submission" date="2013-10" db="EMBL/GenBank/DDBJ databases">
        <authorList>
            <person name="Aslett M."/>
        </authorList>
    </citation>
    <scope>NUCLEOTIDE SEQUENCE [LARGE SCALE GENOMIC DNA]</scope>
    <source>
        <strain evidence="2">Weybridge</strain>
    </source>
</reference>
<dbReference type="AlphaFoldDB" id="U6MDF2"/>
<name>U6MDF2_EIMMA</name>
<dbReference type="VEuPathDB" id="ToxoDB:EMWEY_00024230"/>
<feature type="region of interest" description="Disordered" evidence="1">
    <location>
        <begin position="133"/>
        <end position="189"/>
    </location>
</feature>
<evidence type="ECO:0000313" key="3">
    <source>
        <dbReference type="Proteomes" id="UP000030763"/>
    </source>
</evidence>
<evidence type="ECO:0000256" key="1">
    <source>
        <dbReference type="SAM" id="MobiDB-lite"/>
    </source>
</evidence>
<dbReference type="RefSeq" id="XP_013336345.1">
    <property type="nucleotide sequence ID" value="XM_013480891.1"/>
</dbReference>
<organism evidence="2 3">
    <name type="scientific">Eimeria maxima</name>
    <name type="common">Coccidian parasite</name>
    <dbReference type="NCBI Taxonomy" id="5804"/>
    <lineage>
        <taxon>Eukaryota</taxon>
        <taxon>Sar</taxon>
        <taxon>Alveolata</taxon>
        <taxon>Apicomplexa</taxon>
        <taxon>Conoidasida</taxon>
        <taxon>Coccidia</taxon>
        <taxon>Eucoccidiorida</taxon>
        <taxon>Eimeriorina</taxon>
        <taxon>Eimeriidae</taxon>
        <taxon>Eimeria</taxon>
    </lineage>
</organism>
<dbReference type="OrthoDB" id="345771at2759"/>
<sequence>MDPFTIVRWLGVCAEPPIEEAQPAWWLDLQRSEALQNKTEKTSSVTKQAILSPAASSHFAPGVERRKVRFASEPTADSQCFYENDAEVVISPAQPSTQASLIHASEQNEVASWDLSDLEDAAAIRRMLISTIDTPRSSSDGSLPSSSFVDSHYDLNPSGSEPVFHELCGSSMDSASPQGFSTSAGQTGD</sequence>
<gene>
    <name evidence="2" type="ORF">EMWEY_00024230</name>
</gene>
<protein>
    <submittedName>
        <fullName evidence="2">Uncharacterized protein</fullName>
    </submittedName>
</protein>
<proteinExistence type="predicted"/>
<feature type="compositionally biased region" description="Polar residues" evidence="1">
    <location>
        <begin position="171"/>
        <end position="189"/>
    </location>
</feature>